<dbReference type="AlphaFoldDB" id="A0A8X6Q4D8"/>
<keyword evidence="3" id="KW-1185">Reference proteome</keyword>
<evidence type="ECO:0000256" key="1">
    <source>
        <dbReference type="SAM" id="MobiDB-lite"/>
    </source>
</evidence>
<sequence length="131" mass="14263">MESEHVVVDVNPADLQQAFETPEHVEHAVARRGVTRVGPEALASPPSSRGSQGPRVRGLAYNGAGWGQARKGKGWGRYWPLLNNLCAKRNRVRRERAGRAVIVSAPSGLLPRSPLTHRPVSKSNGLWMALS</sequence>
<gene>
    <name evidence="2" type="ORF">NPIL_164371</name>
</gene>
<dbReference type="EMBL" id="BMAW01028154">
    <property type="protein sequence ID" value="GFU05996.1"/>
    <property type="molecule type" value="Genomic_DNA"/>
</dbReference>
<dbReference type="OrthoDB" id="10577192at2759"/>
<protein>
    <submittedName>
        <fullName evidence="2">Uncharacterized protein</fullName>
    </submittedName>
</protein>
<feature type="compositionally biased region" description="Low complexity" evidence="1">
    <location>
        <begin position="44"/>
        <end position="56"/>
    </location>
</feature>
<name>A0A8X6Q4D8_NEPPI</name>
<reference evidence="2" key="1">
    <citation type="submission" date="2020-08" db="EMBL/GenBank/DDBJ databases">
        <title>Multicomponent nature underlies the extraordinary mechanical properties of spider dragline silk.</title>
        <authorList>
            <person name="Kono N."/>
            <person name="Nakamura H."/>
            <person name="Mori M."/>
            <person name="Yoshida Y."/>
            <person name="Ohtoshi R."/>
            <person name="Malay A.D."/>
            <person name="Moran D.A.P."/>
            <person name="Tomita M."/>
            <person name="Numata K."/>
            <person name="Arakawa K."/>
        </authorList>
    </citation>
    <scope>NUCLEOTIDE SEQUENCE</scope>
</reference>
<accession>A0A8X6Q4D8</accession>
<organism evidence="2 3">
    <name type="scientific">Nephila pilipes</name>
    <name type="common">Giant wood spider</name>
    <name type="synonym">Nephila maculata</name>
    <dbReference type="NCBI Taxonomy" id="299642"/>
    <lineage>
        <taxon>Eukaryota</taxon>
        <taxon>Metazoa</taxon>
        <taxon>Ecdysozoa</taxon>
        <taxon>Arthropoda</taxon>
        <taxon>Chelicerata</taxon>
        <taxon>Arachnida</taxon>
        <taxon>Araneae</taxon>
        <taxon>Araneomorphae</taxon>
        <taxon>Entelegynae</taxon>
        <taxon>Araneoidea</taxon>
        <taxon>Nephilidae</taxon>
        <taxon>Nephila</taxon>
    </lineage>
</organism>
<dbReference type="Proteomes" id="UP000887013">
    <property type="component" value="Unassembled WGS sequence"/>
</dbReference>
<proteinExistence type="predicted"/>
<feature type="region of interest" description="Disordered" evidence="1">
    <location>
        <begin position="36"/>
        <end position="56"/>
    </location>
</feature>
<comment type="caution">
    <text evidence="2">The sequence shown here is derived from an EMBL/GenBank/DDBJ whole genome shotgun (WGS) entry which is preliminary data.</text>
</comment>
<evidence type="ECO:0000313" key="3">
    <source>
        <dbReference type="Proteomes" id="UP000887013"/>
    </source>
</evidence>
<evidence type="ECO:0000313" key="2">
    <source>
        <dbReference type="EMBL" id="GFU05996.1"/>
    </source>
</evidence>